<dbReference type="AlphaFoldDB" id="A0AAV3ZGL7"/>
<proteinExistence type="predicted"/>
<accession>A0AAV3ZGL7</accession>
<sequence length="111" mass="13001">MIITCRRKYLSSCYDNPGRKKYFKRAAAKFQLLRMIKYGNQRKPAPQMINYRFLSNHISLLEADADHIRKKLEWKDADLKTLQADLVALKSKDRPYTRLTTSPTQDVHSLG</sequence>
<keyword evidence="2" id="KW-1185">Reference proteome</keyword>
<dbReference type="EMBL" id="BLXT01002455">
    <property type="protein sequence ID" value="GFN94456.1"/>
    <property type="molecule type" value="Genomic_DNA"/>
</dbReference>
<comment type="caution">
    <text evidence="1">The sequence shown here is derived from an EMBL/GenBank/DDBJ whole genome shotgun (WGS) entry which is preliminary data.</text>
</comment>
<organism evidence="1 2">
    <name type="scientific">Plakobranchus ocellatus</name>
    <dbReference type="NCBI Taxonomy" id="259542"/>
    <lineage>
        <taxon>Eukaryota</taxon>
        <taxon>Metazoa</taxon>
        <taxon>Spiralia</taxon>
        <taxon>Lophotrochozoa</taxon>
        <taxon>Mollusca</taxon>
        <taxon>Gastropoda</taxon>
        <taxon>Heterobranchia</taxon>
        <taxon>Euthyneura</taxon>
        <taxon>Panpulmonata</taxon>
        <taxon>Sacoglossa</taxon>
        <taxon>Placobranchoidea</taxon>
        <taxon>Plakobranchidae</taxon>
        <taxon>Plakobranchus</taxon>
    </lineage>
</organism>
<reference evidence="1 2" key="1">
    <citation type="journal article" date="2021" name="Elife">
        <title>Chloroplast acquisition without the gene transfer in kleptoplastic sea slugs, Plakobranchus ocellatus.</title>
        <authorList>
            <person name="Maeda T."/>
            <person name="Takahashi S."/>
            <person name="Yoshida T."/>
            <person name="Shimamura S."/>
            <person name="Takaki Y."/>
            <person name="Nagai Y."/>
            <person name="Toyoda A."/>
            <person name="Suzuki Y."/>
            <person name="Arimoto A."/>
            <person name="Ishii H."/>
            <person name="Satoh N."/>
            <person name="Nishiyama T."/>
            <person name="Hasebe M."/>
            <person name="Maruyama T."/>
            <person name="Minagawa J."/>
            <person name="Obokata J."/>
            <person name="Shigenobu S."/>
        </authorList>
    </citation>
    <scope>NUCLEOTIDE SEQUENCE [LARGE SCALE GENOMIC DNA]</scope>
</reference>
<gene>
    <name evidence="1" type="ORF">PoB_002096200</name>
</gene>
<evidence type="ECO:0000313" key="2">
    <source>
        <dbReference type="Proteomes" id="UP000735302"/>
    </source>
</evidence>
<evidence type="ECO:0000313" key="1">
    <source>
        <dbReference type="EMBL" id="GFN94456.1"/>
    </source>
</evidence>
<dbReference type="Proteomes" id="UP000735302">
    <property type="component" value="Unassembled WGS sequence"/>
</dbReference>
<protein>
    <submittedName>
        <fullName evidence="1">Uncharacterized protein</fullName>
    </submittedName>
</protein>
<name>A0AAV3ZGL7_9GAST</name>